<proteinExistence type="predicted"/>
<dbReference type="GO" id="GO:0003677">
    <property type="term" value="F:DNA binding"/>
    <property type="evidence" value="ECO:0007669"/>
    <property type="project" value="InterPro"/>
</dbReference>
<dbReference type="EMBL" id="UOFX01000082">
    <property type="protein sequence ID" value="VAX11227.1"/>
    <property type="molecule type" value="Genomic_DNA"/>
</dbReference>
<reference evidence="1" key="1">
    <citation type="submission" date="2018-06" db="EMBL/GenBank/DDBJ databases">
        <authorList>
            <person name="Zhirakovskaya E."/>
        </authorList>
    </citation>
    <scope>NUCLEOTIDE SEQUENCE</scope>
</reference>
<dbReference type="GO" id="GO:0006313">
    <property type="term" value="P:DNA transposition"/>
    <property type="evidence" value="ECO:0007669"/>
    <property type="project" value="InterPro"/>
</dbReference>
<dbReference type="Gene3D" id="3.30.70.1290">
    <property type="entry name" value="Transposase IS200-like"/>
    <property type="match status" value="1"/>
</dbReference>
<name>A0A3B1C2U3_9ZZZZ</name>
<dbReference type="PANTHER" id="PTHR34322">
    <property type="entry name" value="TRANSPOSASE, Y1_TNP DOMAIN-CONTAINING"/>
    <property type="match status" value="1"/>
</dbReference>
<dbReference type="SUPFAM" id="SSF143422">
    <property type="entry name" value="Transposase IS200-like"/>
    <property type="match status" value="1"/>
</dbReference>
<dbReference type="InterPro" id="IPR036515">
    <property type="entry name" value="Transposase_17_sf"/>
</dbReference>
<dbReference type="AlphaFoldDB" id="A0A3B1C2U3"/>
<feature type="non-terminal residue" evidence="1">
    <location>
        <position position="290"/>
    </location>
</feature>
<sequence length="290" mass="33006">MATPRKAQISLDDTPYYHCISRCVRRAFLCGEDQFSGRSYEHRRQWIVDRIKELSSIFAIKICAYAVLSNHTHTVLYINREEALSWTDHEVIERWYKLYGGNVLVNRFITGEDKTAAEHKAATQQIEIWRTRLYDISWYMRGLNEHIARKANKEDGCTGRFWEGRFKSQALLDEAALLTCMSYVDLNPVRAGMADTPENSDYTSIQERIRAIKPDQKPAATVIPTPAGLMPFVSGEHIDKEHGIPFDIADYLQLTDWTGMAIRNEASAPCSRPLPTIHVGNKSGAIPSDI</sequence>
<gene>
    <name evidence="1" type="ORF">MNBD_GAMMA26-2698</name>
</gene>
<evidence type="ECO:0000313" key="1">
    <source>
        <dbReference type="EMBL" id="VAX11227.1"/>
    </source>
</evidence>
<dbReference type="PANTHER" id="PTHR34322:SF2">
    <property type="entry name" value="TRANSPOSASE IS200-LIKE DOMAIN-CONTAINING PROTEIN"/>
    <property type="match status" value="1"/>
</dbReference>
<organism evidence="1">
    <name type="scientific">hydrothermal vent metagenome</name>
    <dbReference type="NCBI Taxonomy" id="652676"/>
    <lineage>
        <taxon>unclassified sequences</taxon>
        <taxon>metagenomes</taxon>
        <taxon>ecological metagenomes</taxon>
    </lineage>
</organism>
<dbReference type="GO" id="GO:0004803">
    <property type="term" value="F:transposase activity"/>
    <property type="evidence" value="ECO:0007669"/>
    <property type="project" value="InterPro"/>
</dbReference>
<accession>A0A3B1C2U3</accession>
<protein>
    <submittedName>
        <fullName evidence="1">Transposase and inactivated derivatives</fullName>
    </submittedName>
</protein>